<comment type="cofactor">
    <cofactor evidence="1">
        <name>pyridoxal 5'-phosphate</name>
        <dbReference type="ChEBI" id="CHEBI:597326"/>
    </cofactor>
</comment>
<dbReference type="Gene3D" id="3.30.470.10">
    <property type="match status" value="1"/>
</dbReference>
<keyword evidence="10" id="KW-0100">Branched-chain amino acid biosynthesis</keyword>
<dbReference type="InterPro" id="IPR036038">
    <property type="entry name" value="Aminotransferase-like"/>
</dbReference>
<dbReference type="AlphaFoldDB" id="A0A285TE57"/>
<dbReference type="Proteomes" id="UP000219331">
    <property type="component" value="Unassembled WGS sequence"/>
</dbReference>
<comment type="pathway">
    <text evidence="3">Amino-acid biosynthesis; L-isoleucine biosynthesis; L-isoleucine from 2-oxobutanoate: step 4/4.</text>
</comment>
<dbReference type="GO" id="GO:0008652">
    <property type="term" value="P:amino acid biosynthetic process"/>
    <property type="evidence" value="ECO:0007669"/>
    <property type="project" value="UniProtKB-ARBA"/>
</dbReference>
<evidence type="ECO:0000256" key="12">
    <source>
        <dbReference type="ARBA" id="ARBA00048798"/>
    </source>
</evidence>
<accession>A0A285TE57</accession>
<gene>
    <name evidence="14" type="ORF">SAMN05421512_110197</name>
</gene>
<dbReference type="GO" id="GO:0004084">
    <property type="term" value="F:branched-chain-amino-acid transaminase activity"/>
    <property type="evidence" value="ECO:0007669"/>
    <property type="project" value="UniProtKB-EC"/>
</dbReference>
<dbReference type="OrthoDB" id="9805628at2"/>
<name>A0A285TE57_9HYPH</name>
<keyword evidence="10" id="KW-0028">Amino-acid biosynthesis</keyword>
<evidence type="ECO:0000256" key="11">
    <source>
        <dbReference type="ARBA" id="ARBA00048212"/>
    </source>
</evidence>
<evidence type="ECO:0000256" key="3">
    <source>
        <dbReference type="ARBA" id="ARBA00004824"/>
    </source>
</evidence>
<dbReference type="InterPro" id="IPR050571">
    <property type="entry name" value="Class-IV_PLP-Dep_Aminotrnsfr"/>
</dbReference>
<evidence type="ECO:0000256" key="9">
    <source>
        <dbReference type="ARBA" id="ARBA00022898"/>
    </source>
</evidence>
<dbReference type="EC" id="2.6.1.42" evidence="7"/>
<evidence type="ECO:0000256" key="10">
    <source>
        <dbReference type="ARBA" id="ARBA00023304"/>
    </source>
</evidence>
<dbReference type="InterPro" id="IPR001544">
    <property type="entry name" value="Aminotrans_IV"/>
</dbReference>
<comment type="catalytic activity">
    <reaction evidence="12">
        <text>L-isoleucine + 2-oxoglutarate = (S)-3-methyl-2-oxopentanoate + L-glutamate</text>
        <dbReference type="Rhea" id="RHEA:24801"/>
        <dbReference type="ChEBI" id="CHEBI:16810"/>
        <dbReference type="ChEBI" id="CHEBI:29985"/>
        <dbReference type="ChEBI" id="CHEBI:35146"/>
        <dbReference type="ChEBI" id="CHEBI:58045"/>
        <dbReference type="EC" id="2.6.1.42"/>
    </reaction>
</comment>
<proteinExistence type="inferred from homology"/>
<evidence type="ECO:0000313" key="14">
    <source>
        <dbReference type="EMBL" id="SOC20322.1"/>
    </source>
</evidence>
<reference evidence="14 15" key="1">
    <citation type="submission" date="2017-08" db="EMBL/GenBank/DDBJ databases">
        <authorList>
            <person name="de Groot N.N."/>
        </authorList>
    </citation>
    <scope>NUCLEOTIDE SEQUENCE [LARGE SCALE GENOMIC DNA]</scope>
    <source>
        <strain evidence="14 15">USBA 352</strain>
    </source>
</reference>
<dbReference type="PANTHER" id="PTHR42743">
    <property type="entry name" value="AMINO-ACID AMINOTRANSFERASE"/>
    <property type="match status" value="1"/>
</dbReference>
<dbReference type="EMBL" id="OBML01000010">
    <property type="protein sequence ID" value="SOC20322.1"/>
    <property type="molecule type" value="Genomic_DNA"/>
</dbReference>
<evidence type="ECO:0000256" key="7">
    <source>
        <dbReference type="ARBA" id="ARBA00013053"/>
    </source>
</evidence>
<keyword evidence="14" id="KW-0032">Aminotransferase</keyword>
<comment type="pathway">
    <text evidence="4">Amino-acid biosynthesis; L-valine biosynthesis; L-valine from pyruvate: step 4/4.</text>
</comment>
<evidence type="ECO:0000256" key="13">
    <source>
        <dbReference type="ARBA" id="ARBA00049229"/>
    </source>
</evidence>
<sequence>MSLQDTGPSLNWPEPRDRVQTCAPLPGFEKGSAFVDGRIVPIEEARIPLLDWGFLRSDAFQETVSAWNGKVFRLDDHLARFSRSGERLRMPIRYEPAQIREIIHSLVRVCGYDKAYVQIINTRGRPPIGSRDLRLCESRFQAFCMPYMWLKPPELQSLGMSLHISPRLRVPPASADPMVKHYHWLDFEMGLLDAYDAGCETVVLTDSDGNVVEGPGFNIFAAVDGTLVTPARNMLDGMTRRTVLELARRLGLPVEEAPLSPEMVRGASEVFLTTTAGGVVPVTSVDGKVIANGAPGSFTTRLHAAYWALREEGAMGDPIDYSAATPEEWLG</sequence>
<evidence type="ECO:0000256" key="4">
    <source>
        <dbReference type="ARBA" id="ARBA00004931"/>
    </source>
</evidence>
<protein>
    <recommendedName>
        <fullName evidence="8">Probable branched-chain-amino-acid aminotransferase</fullName>
        <ecNumber evidence="7">2.6.1.42</ecNumber>
    </recommendedName>
</protein>
<dbReference type="InterPro" id="IPR043131">
    <property type="entry name" value="BCAT-like_N"/>
</dbReference>
<dbReference type="Gene3D" id="3.20.10.10">
    <property type="entry name" value="D-amino Acid Aminotransferase, subunit A, domain 2"/>
    <property type="match status" value="1"/>
</dbReference>
<dbReference type="STRING" id="538381.GCA_001696535_03857"/>
<evidence type="ECO:0000256" key="1">
    <source>
        <dbReference type="ARBA" id="ARBA00001933"/>
    </source>
</evidence>
<keyword evidence="15" id="KW-1185">Reference proteome</keyword>
<comment type="similarity">
    <text evidence="6">Belongs to the class-IV pyridoxal-phosphate-dependent aminotransferase family.</text>
</comment>
<organism evidence="14 15">
    <name type="scientific">Stappia indica</name>
    <dbReference type="NCBI Taxonomy" id="538381"/>
    <lineage>
        <taxon>Bacteria</taxon>
        <taxon>Pseudomonadati</taxon>
        <taxon>Pseudomonadota</taxon>
        <taxon>Alphaproteobacteria</taxon>
        <taxon>Hyphomicrobiales</taxon>
        <taxon>Stappiaceae</taxon>
        <taxon>Stappia</taxon>
    </lineage>
</organism>
<evidence type="ECO:0000256" key="2">
    <source>
        <dbReference type="ARBA" id="ARBA00003109"/>
    </source>
</evidence>
<evidence type="ECO:0000313" key="15">
    <source>
        <dbReference type="Proteomes" id="UP000219331"/>
    </source>
</evidence>
<comment type="catalytic activity">
    <reaction evidence="13">
        <text>L-leucine + 2-oxoglutarate = 4-methyl-2-oxopentanoate + L-glutamate</text>
        <dbReference type="Rhea" id="RHEA:18321"/>
        <dbReference type="ChEBI" id="CHEBI:16810"/>
        <dbReference type="ChEBI" id="CHEBI:17865"/>
        <dbReference type="ChEBI" id="CHEBI:29985"/>
        <dbReference type="ChEBI" id="CHEBI:57427"/>
        <dbReference type="EC" id="2.6.1.42"/>
    </reaction>
</comment>
<comment type="function">
    <text evidence="2">Acts on leucine, isoleucine and valine.</text>
</comment>
<keyword evidence="9" id="KW-0663">Pyridoxal phosphate</keyword>
<comment type="catalytic activity">
    <reaction evidence="11">
        <text>L-valine + 2-oxoglutarate = 3-methyl-2-oxobutanoate + L-glutamate</text>
        <dbReference type="Rhea" id="RHEA:24813"/>
        <dbReference type="ChEBI" id="CHEBI:11851"/>
        <dbReference type="ChEBI" id="CHEBI:16810"/>
        <dbReference type="ChEBI" id="CHEBI:29985"/>
        <dbReference type="ChEBI" id="CHEBI:57762"/>
        <dbReference type="EC" id="2.6.1.42"/>
    </reaction>
</comment>
<dbReference type="GO" id="GO:0009082">
    <property type="term" value="P:branched-chain amino acid biosynthetic process"/>
    <property type="evidence" value="ECO:0007669"/>
    <property type="project" value="UniProtKB-KW"/>
</dbReference>
<evidence type="ECO:0000256" key="5">
    <source>
        <dbReference type="ARBA" id="ARBA00005072"/>
    </source>
</evidence>
<dbReference type="InterPro" id="IPR043132">
    <property type="entry name" value="BCAT-like_C"/>
</dbReference>
<dbReference type="SUPFAM" id="SSF56752">
    <property type="entry name" value="D-aminoacid aminotransferase-like PLP-dependent enzymes"/>
    <property type="match status" value="1"/>
</dbReference>
<keyword evidence="14" id="KW-0808">Transferase</keyword>
<dbReference type="PANTHER" id="PTHR42743:SF11">
    <property type="entry name" value="AMINODEOXYCHORISMATE LYASE"/>
    <property type="match status" value="1"/>
</dbReference>
<dbReference type="Pfam" id="PF01063">
    <property type="entry name" value="Aminotran_4"/>
    <property type="match status" value="1"/>
</dbReference>
<dbReference type="RefSeq" id="WP_097175918.1">
    <property type="nucleotide sequence ID" value="NZ_OBML01000010.1"/>
</dbReference>
<evidence type="ECO:0000256" key="6">
    <source>
        <dbReference type="ARBA" id="ARBA00009320"/>
    </source>
</evidence>
<dbReference type="FunFam" id="3.20.10.10:FF:000002">
    <property type="entry name" value="D-alanine aminotransferase"/>
    <property type="match status" value="1"/>
</dbReference>
<evidence type="ECO:0000256" key="8">
    <source>
        <dbReference type="ARBA" id="ARBA00014472"/>
    </source>
</evidence>
<comment type="pathway">
    <text evidence="5">Amino-acid biosynthesis; L-leucine biosynthesis; L-leucine from 3-methyl-2-oxobutanoate: step 4/4.</text>
</comment>